<dbReference type="EMBL" id="JARIHO010000042">
    <property type="protein sequence ID" value="KAJ7326365.1"/>
    <property type="molecule type" value="Genomic_DNA"/>
</dbReference>
<evidence type="ECO:0000313" key="1">
    <source>
        <dbReference type="EMBL" id="KAJ7326365.1"/>
    </source>
</evidence>
<proteinExistence type="predicted"/>
<reference evidence="1" key="1">
    <citation type="submission" date="2023-03" db="EMBL/GenBank/DDBJ databases">
        <title>Massive genome expansion in bonnet fungi (Mycena s.s.) driven by repeated elements and novel gene families across ecological guilds.</title>
        <authorList>
            <consortium name="Lawrence Berkeley National Laboratory"/>
            <person name="Harder C.B."/>
            <person name="Miyauchi S."/>
            <person name="Viragh M."/>
            <person name="Kuo A."/>
            <person name="Thoen E."/>
            <person name="Andreopoulos B."/>
            <person name="Lu D."/>
            <person name="Skrede I."/>
            <person name="Drula E."/>
            <person name="Henrissat B."/>
            <person name="Morin E."/>
            <person name="Kohler A."/>
            <person name="Barry K."/>
            <person name="LaButti K."/>
            <person name="Morin E."/>
            <person name="Salamov A."/>
            <person name="Lipzen A."/>
            <person name="Mereny Z."/>
            <person name="Hegedus B."/>
            <person name="Baldrian P."/>
            <person name="Stursova M."/>
            <person name="Weitz H."/>
            <person name="Taylor A."/>
            <person name="Grigoriev I.V."/>
            <person name="Nagy L.G."/>
            <person name="Martin F."/>
            <person name="Kauserud H."/>
        </authorList>
    </citation>
    <scope>NUCLEOTIDE SEQUENCE</scope>
    <source>
        <strain evidence="1">CBHHK002</strain>
    </source>
</reference>
<keyword evidence="2" id="KW-1185">Reference proteome</keyword>
<organism evidence="1 2">
    <name type="scientific">Mycena albidolilacea</name>
    <dbReference type="NCBI Taxonomy" id="1033008"/>
    <lineage>
        <taxon>Eukaryota</taxon>
        <taxon>Fungi</taxon>
        <taxon>Dikarya</taxon>
        <taxon>Basidiomycota</taxon>
        <taxon>Agaricomycotina</taxon>
        <taxon>Agaricomycetes</taxon>
        <taxon>Agaricomycetidae</taxon>
        <taxon>Agaricales</taxon>
        <taxon>Marasmiineae</taxon>
        <taxon>Mycenaceae</taxon>
        <taxon>Mycena</taxon>
    </lineage>
</organism>
<dbReference type="AlphaFoldDB" id="A0AAD7EHX5"/>
<comment type="caution">
    <text evidence="1">The sequence shown here is derived from an EMBL/GenBank/DDBJ whole genome shotgun (WGS) entry which is preliminary data.</text>
</comment>
<protein>
    <submittedName>
        <fullName evidence="1">Uncharacterized protein</fullName>
    </submittedName>
</protein>
<accession>A0AAD7EHX5</accession>
<dbReference type="Proteomes" id="UP001218218">
    <property type="component" value="Unassembled WGS sequence"/>
</dbReference>
<gene>
    <name evidence="1" type="ORF">DFH08DRAFT_885622</name>
</gene>
<evidence type="ECO:0000313" key="2">
    <source>
        <dbReference type="Proteomes" id="UP001218218"/>
    </source>
</evidence>
<sequence>MSRSRRIVSNATFLAERDAIRNAEFEMTAKYSSNFSTDLLDLRHLYPSFAERWYGHEGSPTYYVKMVDVPGRLSGKILRLTAQLPDLSASIEINGHGIRPVAFVVQPPPPFDDSEDIRESLADLPIRVFYLFIWRPILSRLSL</sequence>
<name>A0AAD7EHX5_9AGAR</name>